<organism evidence="1 2">
    <name type="scientific">Purpureocillium lilacinum</name>
    <name type="common">Paecilomyces lilacinus</name>
    <dbReference type="NCBI Taxonomy" id="33203"/>
    <lineage>
        <taxon>Eukaryota</taxon>
        <taxon>Fungi</taxon>
        <taxon>Dikarya</taxon>
        <taxon>Ascomycota</taxon>
        <taxon>Pezizomycotina</taxon>
        <taxon>Sordariomycetes</taxon>
        <taxon>Hypocreomycetidae</taxon>
        <taxon>Hypocreales</taxon>
        <taxon>Ophiocordycipitaceae</taxon>
        <taxon>Purpureocillium</taxon>
    </lineage>
</organism>
<dbReference type="Proteomes" id="UP001638806">
    <property type="component" value="Unassembled WGS sequence"/>
</dbReference>
<comment type="caution">
    <text evidence="1">The sequence shown here is derived from an EMBL/GenBank/DDBJ whole genome shotgun (WGS) entry which is preliminary data.</text>
</comment>
<keyword evidence="2" id="KW-1185">Reference proteome</keyword>
<reference evidence="1" key="1">
    <citation type="submission" date="2024-12" db="EMBL/GenBank/DDBJ databases">
        <title>Comparative genomics and development of molecular markers within Purpureocillium lilacinum and among Purpureocillium species.</title>
        <authorList>
            <person name="Yeh Z.-Y."/>
            <person name="Ni N.-T."/>
            <person name="Lo P.-H."/>
            <person name="Mushyakhwo K."/>
            <person name="Lin C.-F."/>
            <person name="Nai Y.-S."/>
        </authorList>
    </citation>
    <scope>NUCLEOTIDE SEQUENCE</scope>
    <source>
        <strain evidence="1">NCHU-NPUST-175</strain>
    </source>
</reference>
<dbReference type="EMBL" id="JBGNUJ010000012">
    <property type="protein sequence ID" value="KAL3952784.1"/>
    <property type="molecule type" value="Genomic_DNA"/>
</dbReference>
<gene>
    <name evidence="1" type="ORF">ACCO45_012727</name>
</gene>
<proteinExistence type="predicted"/>
<evidence type="ECO:0000313" key="2">
    <source>
        <dbReference type="Proteomes" id="UP001638806"/>
    </source>
</evidence>
<protein>
    <submittedName>
        <fullName evidence="1">Uncharacterized protein</fullName>
    </submittedName>
</protein>
<evidence type="ECO:0000313" key="1">
    <source>
        <dbReference type="EMBL" id="KAL3952784.1"/>
    </source>
</evidence>
<name>A0ACC4DB15_PURLI</name>
<sequence length="173" mass="18692">MKTTTALLIATLAVANALPNAPLESRDEPKAVGATPVAHPSCALKDKGKYIGGIDPDNLHEYWEDLKKQGQCKIKAKKCNRVTCGNTSAIYVCNDNDYDIAPGCATIAEWVGDPLHRTGDGEYHLSQACGCGQYSCDHASGELKFKEGWRIQMGYGNCKHSPDSDTGVYSESH</sequence>
<accession>A0ACC4DB15</accession>